<dbReference type="Pfam" id="PF13499">
    <property type="entry name" value="EF-hand_7"/>
    <property type="match status" value="1"/>
</dbReference>
<feature type="domain" description="EF-hand" evidence="3">
    <location>
        <begin position="5"/>
        <end position="40"/>
    </location>
</feature>
<comment type="caution">
    <text evidence="4">The sequence shown here is derived from an EMBL/GenBank/DDBJ whole genome shotgun (WGS) entry which is preliminary data.</text>
</comment>
<dbReference type="EMBL" id="REGN01012822">
    <property type="protein sequence ID" value="RMZ94763.1"/>
    <property type="molecule type" value="Genomic_DNA"/>
</dbReference>
<reference evidence="4 5" key="1">
    <citation type="journal article" date="2018" name="Sci. Rep.">
        <title>Genomic signatures of local adaptation to the degree of environmental predictability in rotifers.</title>
        <authorList>
            <person name="Franch-Gras L."/>
            <person name="Hahn C."/>
            <person name="Garcia-Roger E.M."/>
            <person name="Carmona M.J."/>
            <person name="Serra M."/>
            <person name="Gomez A."/>
        </authorList>
    </citation>
    <scope>NUCLEOTIDE SEQUENCE [LARGE SCALE GENOMIC DNA]</scope>
    <source>
        <strain evidence="4">HYR1</strain>
    </source>
</reference>
<dbReference type="InterPro" id="IPR002048">
    <property type="entry name" value="EF_hand_dom"/>
</dbReference>
<evidence type="ECO:0000313" key="4">
    <source>
        <dbReference type="EMBL" id="RMZ94763.1"/>
    </source>
</evidence>
<keyword evidence="1" id="KW-0677">Repeat</keyword>
<dbReference type="SUPFAM" id="SSF47473">
    <property type="entry name" value="EF-hand"/>
    <property type="match status" value="1"/>
</dbReference>
<dbReference type="SMART" id="SM00054">
    <property type="entry name" value="EFh"/>
    <property type="match status" value="2"/>
</dbReference>
<feature type="non-terminal residue" evidence="4">
    <location>
        <position position="1"/>
    </location>
</feature>
<dbReference type="GO" id="GO:0005509">
    <property type="term" value="F:calcium ion binding"/>
    <property type="evidence" value="ECO:0007669"/>
    <property type="project" value="InterPro"/>
</dbReference>
<protein>
    <submittedName>
        <fullName evidence="4">Caltractin-like isoform X2</fullName>
    </submittedName>
</protein>
<dbReference type="PROSITE" id="PS00018">
    <property type="entry name" value="EF_HAND_1"/>
    <property type="match status" value="2"/>
</dbReference>
<keyword evidence="5" id="KW-1185">Reference proteome</keyword>
<dbReference type="InterPro" id="IPR050230">
    <property type="entry name" value="CALM/Myosin/TropC-like"/>
</dbReference>
<evidence type="ECO:0000256" key="1">
    <source>
        <dbReference type="ARBA" id="ARBA00022737"/>
    </source>
</evidence>
<proteinExistence type="predicted"/>
<dbReference type="PANTHER" id="PTHR23048:SF0">
    <property type="entry name" value="CALMODULIN LIKE 3"/>
    <property type="match status" value="1"/>
</dbReference>
<dbReference type="PROSITE" id="PS50222">
    <property type="entry name" value="EF_HAND_2"/>
    <property type="match status" value="2"/>
</dbReference>
<dbReference type="InterPro" id="IPR018247">
    <property type="entry name" value="EF_Hand_1_Ca_BS"/>
</dbReference>
<organism evidence="4 5">
    <name type="scientific">Brachionus plicatilis</name>
    <name type="common">Marine rotifer</name>
    <name type="synonym">Brachionus muelleri</name>
    <dbReference type="NCBI Taxonomy" id="10195"/>
    <lineage>
        <taxon>Eukaryota</taxon>
        <taxon>Metazoa</taxon>
        <taxon>Spiralia</taxon>
        <taxon>Gnathifera</taxon>
        <taxon>Rotifera</taxon>
        <taxon>Eurotatoria</taxon>
        <taxon>Monogononta</taxon>
        <taxon>Pseudotrocha</taxon>
        <taxon>Ploima</taxon>
        <taxon>Brachionidae</taxon>
        <taxon>Brachionus</taxon>
    </lineage>
</organism>
<dbReference type="FunFam" id="1.10.238.10:FF:000178">
    <property type="entry name" value="Calmodulin-2 A"/>
    <property type="match status" value="1"/>
</dbReference>
<evidence type="ECO:0000259" key="3">
    <source>
        <dbReference type="PROSITE" id="PS50222"/>
    </source>
</evidence>
<dbReference type="Proteomes" id="UP000276133">
    <property type="component" value="Unassembled WGS sequence"/>
</dbReference>
<dbReference type="GO" id="GO:0016460">
    <property type="term" value="C:myosin II complex"/>
    <property type="evidence" value="ECO:0007669"/>
    <property type="project" value="TreeGrafter"/>
</dbReference>
<gene>
    <name evidence="4" type="ORF">BpHYR1_046488</name>
</gene>
<dbReference type="STRING" id="10195.A0A3M7P6X1"/>
<evidence type="ECO:0000256" key="2">
    <source>
        <dbReference type="ARBA" id="ARBA00022837"/>
    </source>
</evidence>
<accession>A0A3M7P6X1</accession>
<dbReference type="CDD" id="cd00051">
    <property type="entry name" value="EFh"/>
    <property type="match status" value="1"/>
</dbReference>
<dbReference type="InterPro" id="IPR011992">
    <property type="entry name" value="EF-hand-dom_pair"/>
</dbReference>
<feature type="non-terminal residue" evidence="4">
    <location>
        <position position="92"/>
    </location>
</feature>
<dbReference type="PANTHER" id="PTHR23048">
    <property type="entry name" value="MYOSIN LIGHT CHAIN 1, 3"/>
    <property type="match status" value="1"/>
</dbReference>
<dbReference type="AlphaFoldDB" id="A0A3M7P6X1"/>
<dbReference type="OrthoDB" id="26525at2759"/>
<sequence length="92" mass="10718">KLSPAQLKELKECFDLFDSDKSGSICVSELEKVFESLDIKVKDEEIHQLMRVMDRDGSGNIDFKEFVNVMADQFFRKPTLTELEAAFDYFDR</sequence>
<evidence type="ECO:0000313" key="5">
    <source>
        <dbReference type="Proteomes" id="UP000276133"/>
    </source>
</evidence>
<keyword evidence="2" id="KW-0106">Calcium</keyword>
<dbReference type="Gene3D" id="1.10.238.10">
    <property type="entry name" value="EF-hand"/>
    <property type="match status" value="1"/>
</dbReference>
<name>A0A3M7P6X1_BRAPC</name>
<feature type="domain" description="EF-hand" evidence="3">
    <location>
        <begin position="41"/>
        <end position="76"/>
    </location>
</feature>